<dbReference type="InterPro" id="IPR050388">
    <property type="entry name" value="ABC_Ni/Peptide_Import"/>
</dbReference>
<dbReference type="SMART" id="SM00382">
    <property type="entry name" value="AAA"/>
    <property type="match status" value="1"/>
</dbReference>
<comment type="caution">
    <text evidence="9">The sequence shown here is derived from an EMBL/GenBank/DDBJ whole genome shotgun (WGS) entry which is preliminary data.</text>
</comment>
<accession>A0A5C4TDP8</accession>
<dbReference type="GO" id="GO:0016887">
    <property type="term" value="F:ATP hydrolysis activity"/>
    <property type="evidence" value="ECO:0007669"/>
    <property type="project" value="InterPro"/>
</dbReference>
<keyword evidence="4" id="KW-1003">Cell membrane</keyword>
<keyword evidence="3" id="KW-0813">Transport</keyword>
<dbReference type="GO" id="GO:0005524">
    <property type="term" value="F:ATP binding"/>
    <property type="evidence" value="ECO:0007669"/>
    <property type="project" value="UniProtKB-KW"/>
</dbReference>
<dbReference type="NCBIfam" id="TIGR01727">
    <property type="entry name" value="oligo_HPY"/>
    <property type="match status" value="1"/>
</dbReference>
<dbReference type="InterPro" id="IPR003593">
    <property type="entry name" value="AAA+_ATPase"/>
</dbReference>
<protein>
    <submittedName>
        <fullName evidence="9">ABC transporter ATP-binding protein</fullName>
    </submittedName>
</protein>
<dbReference type="Proteomes" id="UP000307943">
    <property type="component" value="Unassembled WGS sequence"/>
</dbReference>
<dbReference type="PANTHER" id="PTHR43297">
    <property type="entry name" value="OLIGOPEPTIDE TRANSPORT ATP-BINDING PROTEIN APPD"/>
    <property type="match status" value="1"/>
</dbReference>
<dbReference type="GO" id="GO:0005886">
    <property type="term" value="C:plasma membrane"/>
    <property type="evidence" value="ECO:0007669"/>
    <property type="project" value="UniProtKB-SubCell"/>
</dbReference>
<name>A0A5C4TDP8_9BACL</name>
<dbReference type="AlphaFoldDB" id="A0A5C4TDP8"/>
<feature type="domain" description="ABC transporter" evidence="8">
    <location>
        <begin position="5"/>
        <end position="254"/>
    </location>
</feature>
<evidence type="ECO:0000256" key="6">
    <source>
        <dbReference type="ARBA" id="ARBA00022840"/>
    </source>
</evidence>
<evidence type="ECO:0000256" key="1">
    <source>
        <dbReference type="ARBA" id="ARBA00004202"/>
    </source>
</evidence>
<dbReference type="InterPro" id="IPR013563">
    <property type="entry name" value="Oligopep_ABC_C"/>
</dbReference>
<comment type="subcellular location">
    <subcellularLocation>
        <location evidence="1">Cell membrane</location>
        <topology evidence="1">Peripheral membrane protein</topology>
    </subcellularLocation>
</comment>
<dbReference type="Pfam" id="PF00005">
    <property type="entry name" value="ABC_tran"/>
    <property type="match status" value="1"/>
</dbReference>
<dbReference type="Pfam" id="PF08352">
    <property type="entry name" value="oligo_HPY"/>
    <property type="match status" value="1"/>
</dbReference>
<dbReference type="InterPro" id="IPR003439">
    <property type="entry name" value="ABC_transporter-like_ATP-bd"/>
</dbReference>
<dbReference type="InterPro" id="IPR017871">
    <property type="entry name" value="ABC_transporter-like_CS"/>
</dbReference>
<keyword evidence="5" id="KW-0547">Nucleotide-binding</keyword>
<evidence type="ECO:0000256" key="4">
    <source>
        <dbReference type="ARBA" id="ARBA00022475"/>
    </source>
</evidence>
<comment type="similarity">
    <text evidence="2">Belongs to the ABC transporter superfamily.</text>
</comment>
<proteinExistence type="inferred from homology"/>
<evidence type="ECO:0000256" key="7">
    <source>
        <dbReference type="ARBA" id="ARBA00023136"/>
    </source>
</evidence>
<reference evidence="9 10" key="1">
    <citation type="submission" date="2019-05" db="EMBL/GenBank/DDBJ databases">
        <title>We sequenced the genome of Paenibacillus hemerocallicola KCTC 33185 for further insight into its adaptation and study the phylogeny of Paenibacillus.</title>
        <authorList>
            <person name="Narsing Rao M.P."/>
        </authorList>
    </citation>
    <scope>NUCLEOTIDE SEQUENCE [LARGE SCALE GENOMIC DNA]</scope>
    <source>
        <strain evidence="9 10">KCTC 33185</strain>
    </source>
</reference>
<evidence type="ECO:0000313" key="10">
    <source>
        <dbReference type="Proteomes" id="UP000307943"/>
    </source>
</evidence>
<dbReference type="PROSITE" id="PS00211">
    <property type="entry name" value="ABC_TRANSPORTER_1"/>
    <property type="match status" value="1"/>
</dbReference>
<evidence type="ECO:0000256" key="2">
    <source>
        <dbReference type="ARBA" id="ARBA00005417"/>
    </source>
</evidence>
<gene>
    <name evidence="9" type="ORF">FE784_07155</name>
</gene>
<dbReference type="Gene3D" id="3.40.50.300">
    <property type="entry name" value="P-loop containing nucleotide triphosphate hydrolases"/>
    <property type="match status" value="1"/>
</dbReference>
<dbReference type="PANTHER" id="PTHR43297:SF2">
    <property type="entry name" value="DIPEPTIDE TRANSPORT ATP-BINDING PROTEIN DPPD"/>
    <property type="match status" value="1"/>
</dbReference>
<evidence type="ECO:0000256" key="3">
    <source>
        <dbReference type="ARBA" id="ARBA00022448"/>
    </source>
</evidence>
<evidence type="ECO:0000259" key="8">
    <source>
        <dbReference type="PROSITE" id="PS50893"/>
    </source>
</evidence>
<organism evidence="9 10">
    <name type="scientific">Paenibacillus hemerocallicola</name>
    <dbReference type="NCBI Taxonomy" id="1172614"/>
    <lineage>
        <taxon>Bacteria</taxon>
        <taxon>Bacillati</taxon>
        <taxon>Bacillota</taxon>
        <taxon>Bacilli</taxon>
        <taxon>Bacillales</taxon>
        <taxon>Paenibacillaceae</taxon>
        <taxon>Paenibacillus</taxon>
    </lineage>
</organism>
<dbReference type="FunFam" id="3.40.50.300:FF:000016">
    <property type="entry name" value="Oligopeptide ABC transporter ATP-binding component"/>
    <property type="match status" value="1"/>
</dbReference>
<dbReference type="OrthoDB" id="9802264at2"/>
<dbReference type="SUPFAM" id="SSF52540">
    <property type="entry name" value="P-loop containing nucleoside triphosphate hydrolases"/>
    <property type="match status" value="1"/>
</dbReference>
<keyword evidence="7" id="KW-0472">Membrane</keyword>
<evidence type="ECO:0000256" key="5">
    <source>
        <dbReference type="ARBA" id="ARBA00022741"/>
    </source>
</evidence>
<keyword evidence="6 9" id="KW-0067">ATP-binding</keyword>
<keyword evidence="10" id="KW-1185">Reference proteome</keyword>
<dbReference type="RefSeq" id="WP_139601457.1">
    <property type="nucleotide sequence ID" value="NZ_VDCQ01000007.1"/>
</dbReference>
<dbReference type="EMBL" id="VDCQ01000007">
    <property type="protein sequence ID" value="TNJ66972.1"/>
    <property type="molecule type" value="Genomic_DNA"/>
</dbReference>
<sequence>MGAILEVRELQTVFGSGKREVVAVDRISLDLAQGEIVALVGESGCGKSAASLSIMQLLSGSGRIRQGEVRLGGTDLTKLPERELRKRRGNELAMVFQEPLHALNPVLSIGAQFTEGLRRHLGQGRKEAARYAEELLKRVNIARAREIMRSYPHMLSGGMRQRVMIAMAMACEPQVLIADEPTTALDVTIQEQILLLLRELQHKGTAIMLITHDLGVVADMADRVLVMYAGQIVEQADVFELFRAPLHPYTQGLLRSVPEVIPGRDSSQLEAIPGAVPALSHLPTGCRFHPRCPLASERCRIEEPELQRGTDGHAVRCHAVDMAGYAALKGEQR</sequence>
<dbReference type="GO" id="GO:0015833">
    <property type="term" value="P:peptide transport"/>
    <property type="evidence" value="ECO:0007669"/>
    <property type="project" value="InterPro"/>
</dbReference>
<evidence type="ECO:0000313" key="9">
    <source>
        <dbReference type="EMBL" id="TNJ66972.1"/>
    </source>
</evidence>
<dbReference type="CDD" id="cd03257">
    <property type="entry name" value="ABC_NikE_OppD_transporters"/>
    <property type="match status" value="1"/>
</dbReference>
<dbReference type="PROSITE" id="PS50893">
    <property type="entry name" value="ABC_TRANSPORTER_2"/>
    <property type="match status" value="1"/>
</dbReference>
<dbReference type="InterPro" id="IPR027417">
    <property type="entry name" value="P-loop_NTPase"/>
</dbReference>